<evidence type="ECO:0000313" key="2">
    <source>
        <dbReference type="EMBL" id="MEU1954137.1"/>
    </source>
</evidence>
<proteinExistence type="predicted"/>
<evidence type="ECO:0000313" key="3">
    <source>
        <dbReference type="Proteomes" id="UP001550628"/>
    </source>
</evidence>
<protein>
    <submittedName>
        <fullName evidence="2">Phosphotransferase</fullName>
    </submittedName>
</protein>
<dbReference type="InterPro" id="IPR002575">
    <property type="entry name" value="Aminoglycoside_PTrfase"/>
</dbReference>
<organism evidence="2 3">
    <name type="scientific">Nocardia rhamnosiphila</name>
    <dbReference type="NCBI Taxonomy" id="426716"/>
    <lineage>
        <taxon>Bacteria</taxon>
        <taxon>Bacillati</taxon>
        <taxon>Actinomycetota</taxon>
        <taxon>Actinomycetes</taxon>
        <taxon>Mycobacteriales</taxon>
        <taxon>Nocardiaceae</taxon>
        <taxon>Nocardia</taxon>
    </lineage>
</organism>
<dbReference type="PANTHER" id="PTHR21310:SF40">
    <property type="entry name" value="AMINOGLYCOSIDE PHOSPHOTRANSFERASE DOMAIN-CONTAINING PROTEIN-RELATED"/>
    <property type="match status" value="1"/>
</dbReference>
<evidence type="ECO:0000259" key="1">
    <source>
        <dbReference type="Pfam" id="PF01636"/>
    </source>
</evidence>
<dbReference type="InterPro" id="IPR051678">
    <property type="entry name" value="AGP_Transferase"/>
</dbReference>
<dbReference type="InterPro" id="IPR011009">
    <property type="entry name" value="Kinase-like_dom_sf"/>
</dbReference>
<dbReference type="Gene3D" id="3.90.1200.10">
    <property type="match status" value="1"/>
</dbReference>
<dbReference type="RefSeq" id="WP_356954077.1">
    <property type="nucleotide sequence ID" value="NZ_JBEYBD010000001.1"/>
</dbReference>
<dbReference type="SUPFAM" id="SSF56112">
    <property type="entry name" value="Protein kinase-like (PK-like)"/>
    <property type="match status" value="1"/>
</dbReference>
<dbReference type="Pfam" id="PF01636">
    <property type="entry name" value="APH"/>
    <property type="match status" value="1"/>
</dbReference>
<dbReference type="PANTHER" id="PTHR21310">
    <property type="entry name" value="AMINOGLYCOSIDE PHOSPHOTRANSFERASE-RELATED-RELATED"/>
    <property type="match status" value="1"/>
</dbReference>
<dbReference type="Proteomes" id="UP001550628">
    <property type="component" value="Unassembled WGS sequence"/>
</dbReference>
<dbReference type="EMBL" id="JBEYBF010000013">
    <property type="protein sequence ID" value="MEU1954137.1"/>
    <property type="molecule type" value="Genomic_DNA"/>
</dbReference>
<accession>A0ABV2WTC6</accession>
<gene>
    <name evidence="2" type="ORF">ABZ510_20015</name>
</gene>
<name>A0ABV2WTC6_9NOCA</name>
<comment type="caution">
    <text evidence="2">The sequence shown here is derived from an EMBL/GenBank/DDBJ whole genome shotgun (WGS) entry which is preliminary data.</text>
</comment>
<feature type="domain" description="Aminoglycoside phosphotransferase" evidence="1">
    <location>
        <begin position="27"/>
        <end position="240"/>
    </location>
</feature>
<reference evidence="2 3" key="1">
    <citation type="submission" date="2024-06" db="EMBL/GenBank/DDBJ databases">
        <title>The Natural Products Discovery Center: Release of the First 8490 Sequenced Strains for Exploring Actinobacteria Biosynthetic Diversity.</title>
        <authorList>
            <person name="Kalkreuter E."/>
            <person name="Kautsar S.A."/>
            <person name="Yang D."/>
            <person name="Bader C.D."/>
            <person name="Teijaro C.N."/>
            <person name="Fluegel L."/>
            <person name="Davis C.M."/>
            <person name="Simpson J.R."/>
            <person name="Lauterbach L."/>
            <person name="Steele A.D."/>
            <person name="Gui C."/>
            <person name="Meng S."/>
            <person name="Li G."/>
            <person name="Viehrig K."/>
            <person name="Ye F."/>
            <person name="Su P."/>
            <person name="Kiefer A.F."/>
            <person name="Nichols A."/>
            <person name="Cepeda A.J."/>
            <person name="Yan W."/>
            <person name="Fan B."/>
            <person name="Jiang Y."/>
            <person name="Adhikari A."/>
            <person name="Zheng C.-J."/>
            <person name="Schuster L."/>
            <person name="Cowan T.M."/>
            <person name="Smanski M.J."/>
            <person name="Chevrette M.G."/>
            <person name="De Carvalho L.P.S."/>
            <person name="Shen B."/>
        </authorList>
    </citation>
    <scope>NUCLEOTIDE SEQUENCE [LARGE SCALE GENOMIC DNA]</scope>
    <source>
        <strain evidence="2 3">NPDC019708</strain>
    </source>
</reference>
<keyword evidence="3" id="KW-1185">Reference proteome</keyword>
<sequence>MIYIDLPLTEDIRAAVAASWGYEGDGERLHGGEESAAYRVGEVVVRIGSPRRDPQEMEWCHGIAAAARAVPEVVAPLPRADGSTVEVVAGHPVTVWPLVDGRWTDSTDRVQFTEAAGLLARVHRALAEHRPPPRPRPSFLEIGLDGAPSAELPDPDLDRWLAAFTATARAQPLHGDYYEGNLLSRDGHVVALIDWDEAAIGPPELELASAALEFADEFGRDLSGARAFVDAYVAAGGTAGDLDDLALAQLMRHRLRREAVYFGIAVARGVRHDEDDLEYHRQRLAAFHRLRPAPGRRSPGR</sequence>